<evidence type="ECO:0000313" key="1">
    <source>
        <dbReference type="EMBL" id="TWI77976.1"/>
    </source>
</evidence>
<organism evidence="1 2">
    <name type="scientific">Lacibacter cauensis</name>
    <dbReference type="NCBI Taxonomy" id="510947"/>
    <lineage>
        <taxon>Bacteria</taxon>
        <taxon>Pseudomonadati</taxon>
        <taxon>Bacteroidota</taxon>
        <taxon>Chitinophagia</taxon>
        <taxon>Chitinophagales</taxon>
        <taxon>Chitinophagaceae</taxon>
        <taxon>Lacibacter</taxon>
    </lineage>
</organism>
<gene>
    <name evidence="1" type="ORF">IQ13_4219</name>
</gene>
<dbReference type="OrthoDB" id="674947at2"/>
<dbReference type="Proteomes" id="UP000316167">
    <property type="component" value="Unassembled WGS sequence"/>
</dbReference>
<proteinExistence type="predicted"/>
<protein>
    <submittedName>
        <fullName evidence="1">Uncharacterized protein</fullName>
    </submittedName>
</protein>
<evidence type="ECO:0000313" key="2">
    <source>
        <dbReference type="Proteomes" id="UP000316167"/>
    </source>
</evidence>
<keyword evidence="2" id="KW-1185">Reference proteome</keyword>
<sequence>MAFNIIAEATKKLDYDKIHSVVYSDNLNFAFVPMPGLGLYDGDAIGICIPLNNANETTWTQLKPILKTLKSEFGCDVYDLYGGQKLGLLNSDSFKKNLLGK</sequence>
<name>A0A562SBE7_9BACT</name>
<dbReference type="AlphaFoldDB" id="A0A562SBE7"/>
<comment type="caution">
    <text evidence="1">The sequence shown here is derived from an EMBL/GenBank/DDBJ whole genome shotgun (WGS) entry which is preliminary data.</text>
</comment>
<accession>A0A562SBE7</accession>
<dbReference type="EMBL" id="VLLE01000008">
    <property type="protein sequence ID" value="TWI77976.1"/>
    <property type="molecule type" value="Genomic_DNA"/>
</dbReference>
<reference evidence="1 2" key="1">
    <citation type="journal article" date="2015" name="Stand. Genomic Sci.">
        <title>Genomic Encyclopedia of Bacterial and Archaeal Type Strains, Phase III: the genomes of soil and plant-associated and newly described type strains.</title>
        <authorList>
            <person name="Whitman W.B."/>
            <person name="Woyke T."/>
            <person name="Klenk H.P."/>
            <person name="Zhou Y."/>
            <person name="Lilburn T.G."/>
            <person name="Beck B.J."/>
            <person name="De Vos P."/>
            <person name="Vandamme P."/>
            <person name="Eisen J.A."/>
            <person name="Garrity G."/>
            <person name="Hugenholtz P."/>
            <person name="Kyrpides N.C."/>
        </authorList>
    </citation>
    <scope>NUCLEOTIDE SEQUENCE [LARGE SCALE GENOMIC DNA]</scope>
    <source>
        <strain evidence="1 2">CGMCC 1.7271</strain>
    </source>
</reference>
<dbReference type="RefSeq" id="WP_144888674.1">
    <property type="nucleotide sequence ID" value="NZ_VLLE01000008.1"/>
</dbReference>